<evidence type="ECO:0000256" key="4">
    <source>
        <dbReference type="RuleBase" id="RU003690"/>
    </source>
</evidence>
<dbReference type="PANTHER" id="PTHR10353">
    <property type="entry name" value="GLYCOSYL HYDROLASE"/>
    <property type="match status" value="1"/>
</dbReference>
<dbReference type="Gene3D" id="3.20.20.80">
    <property type="entry name" value="Glycosidases"/>
    <property type="match status" value="1"/>
</dbReference>
<dbReference type="RefSeq" id="WP_112789673.1">
    <property type="nucleotide sequence ID" value="NZ_NAQV01000001.1"/>
</dbReference>
<gene>
    <name evidence="5" type="ORF">B8A44_00390</name>
</gene>
<evidence type="ECO:0000256" key="2">
    <source>
        <dbReference type="ARBA" id="ARBA00022801"/>
    </source>
</evidence>
<dbReference type="PRINTS" id="PR00131">
    <property type="entry name" value="GLHYDRLASE1"/>
</dbReference>
<keyword evidence="2" id="KW-0378">Hydrolase</keyword>
<dbReference type="Pfam" id="PF00232">
    <property type="entry name" value="Glyco_hydro_1"/>
    <property type="match status" value="1"/>
</dbReference>
<sequence length="467" mass="54895">MNRKFPEGFLWGAATSAPQSEGAQYEDGRTPSTWDKWFELEPEYFNQDQGPQETVQVYKRYQDDVKLMSAINHNSHRTSISWNRLLPDGKTVNEKAVQFYRDYFKRMKEEGVEPIVNLFHFDMPWWLMERGGWEARESADHFAHYAKVAFQQFGDIVHYWTTFNEPIVHVTCGYLADYHWPKVHDLKRAVQVAHHTCLAHAKAVIEFRTLELDGKIGNILNLSPVYPRSERAEDLKAAKDAHAIHVKSFLDPTVHGTYPEHLVTLLREHDLLPETEAEDLEVIAQGAVDFLGVNYYQPIRVKEVPEAERHHPAQSLEDFSRHYDWPEKRMNPYRGWEIYPKGIYDIAMMIKEDYNNIPWFISENGMGVAEEERFIDASGEVQDDYRIEFIHDHLEYALQAIEEGANCFGYHLWTFIDCWSWLNGFKNRYGYYRLDLETHERTPKKSAHWIKDVIASGELPELNHERK</sequence>
<dbReference type="FunFam" id="3.20.20.80:FF:000004">
    <property type="entry name" value="Beta-glucosidase 6-phospho-beta-glucosidase"/>
    <property type="match status" value="1"/>
</dbReference>
<evidence type="ECO:0000313" key="6">
    <source>
        <dbReference type="Proteomes" id="UP000249099"/>
    </source>
</evidence>
<proteinExistence type="inferred from homology"/>
<dbReference type="PANTHER" id="PTHR10353:SF139">
    <property type="entry name" value="6-PHOSPHO-BETA-GLUCOSIDASE GMUD"/>
    <property type="match status" value="1"/>
</dbReference>
<dbReference type="GO" id="GO:0008422">
    <property type="term" value="F:beta-glucosidase activity"/>
    <property type="evidence" value="ECO:0007669"/>
    <property type="project" value="TreeGrafter"/>
</dbReference>
<dbReference type="EMBL" id="NAQV01000001">
    <property type="protein sequence ID" value="RAN65372.1"/>
    <property type="molecule type" value="Genomic_DNA"/>
</dbReference>
<dbReference type="InterPro" id="IPR001360">
    <property type="entry name" value="Glyco_hydro_1"/>
</dbReference>
<keyword evidence="3" id="KW-0326">Glycosidase</keyword>
<dbReference type="AlphaFoldDB" id="A0A328KRX2"/>
<reference evidence="5 6" key="1">
    <citation type="submission" date="2017-03" db="EMBL/GenBank/DDBJ databases">
        <title>wgs assembly of Dolosigranulum pigrum KPL CDC strains.</title>
        <authorList>
            <person name="Brugger S.D."/>
            <person name="Pettigrew M."/>
            <person name="Kong Y."/>
            <person name="Lemon K.P."/>
        </authorList>
    </citation>
    <scope>NUCLEOTIDE SEQUENCE [LARGE SCALE GENOMIC DNA]</scope>
    <source>
        <strain evidence="5 6">KPL1931_CDC4294-98</strain>
    </source>
</reference>
<dbReference type="Proteomes" id="UP000249099">
    <property type="component" value="Unassembled WGS sequence"/>
</dbReference>
<dbReference type="SUPFAM" id="SSF51445">
    <property type="entry name" value="(Trans)glycosidases"/>
    <property type="match status" value="1"/>
</dbReference>
<evidence type="ECO:0000313" key="5">
    <source>
        <dbReference type="EMBL" id="RAN65372.1"/>
    </source>
</evidence>
<protein>
    <submittedName>
        <fullName evidence="5">6-phospho-beta-glucosidase</fullName>
    </submittedName>
</protein>
<dbReference type="GO" id="GO:0005829">
    <property type="term" value="C:cytosol"/>
    <property type="evidence" value="ECO:0007669"/>
    <property type="project" value="TreeGrafter"/>
</dbReference>
<comment type="similarity">
    <text evidence="1 4">Belongs to the glycosyl hydrolase 1 family.</text>
</comment>
<name>A0A328KRX2_9LACT</name>
<evidence type="ECO:0000256" key="3">
    <source>
        <dbReference type="ARBA" id="ARBA00023295"/>
    </source>
</evidence>
<dbReference type="GO" id="GO:0016052">
    <property type="term" value="P:carbohydrate catabolic process"/>
    <property type="evidence" value="ECO:0007669"/>
    <property type="project" value="TreeGrafter"/>
</dbReference>
<evidence type="ECO:0000256" key="1">
    <source>
        <dbReference type="ARBA" id="ARBA00010838"/>
    </source>
</evidence>
<dbReference type="InterPro" id="IPR017853">
    <property type="entry name" value="GH"/>
</dbReference>
<accession>A0A328KRX2</accession>
<organism evidence="5 6">
    <name type="scientific">Dolosigranulum pigrum</name>
    <dbReference type="NCBI Taxonomy" id="29394"/>
    <lineage>
        <taxon>Bacteria</taxon>
        <taxon>Bacillati</taxon>
        <taxon>Bacillota</taxon>
        <taxon>Bacilli</taxon>
        <taxon>Lactobacillales</taxon>
        <taxon>Carnobacteriaceae</taxon>
        <taxon>Dolosigranulum</taxon>
    </lineage>
</organism>
<comment type="caution">
    <text evidence="5">The sequence shown here is derived from an EMBL/GenBank/DDBJ whole genome shotgun (WGS) entry which is preliminary data.</text>
</comment>